<dbReference type="GO" id="GO:0030288">
    <property type="term" value="C:outer membrane-bounded periplasmic space"/>
    <property type="evidence" value="ECO:0007669"/>
    <property type="project" value="InterPro"/>
</dbReference>
<keyword evidence="6" id="KW-0574">Periplasm</keyword>
<dbReference type="InterPro" id="IPR005967">
    <property type="entry name" value="ThiB"/>
</dbReference>
<name>A0A369AHN2_9GAMM</name>
<evidence type="ECO:0000256" key="5">
    <source>
        <dbReference type="ARBA" id="ARBA00022729"/>
    </source>
</evidence>
<dbReference type="AlphaFoldDB" id="A0A369AHN2"/>
<organism evidence="8 9">
    <name type="scientific">Marinomonas foliarum</name>
    <dbReference type="NCBI Taxonomy" id="491950"/>
    <lineage>
        <taxon>Bacteria</taxon>
        <taxon>Pseudomonadati</taxon>
        <taxon>Pseudomonadota</taxon>
        <taxon>Gammaproteobacteria</taxon>
        <taxon>Oceanospirillales</taxon>
        <taxon>Oceanospirillaceae</taxon>
        <taxon>Marinomonas</taxon>
    </lineage>
</organism>
<proteinExistence type="inferred from homology"/>
<reference evidence="8 9" key="1">
    <citation type="submission" date="2018-07" db="EMBL/GenBank/DDBJ databases">
        <title>Genomic Encyclopedia of Type Strains, Phase III (KMG-III): the genomes of soil and plant-associated and newly described type strains.</title>
        <authorList>
            <person name="Whitman W."/>
        </authorList>
    </citation>
    <scope>NUCLEOTIDE SEQUENCE [LARGE SCALE GENOMIC DNA]</scope>
    <source>
        <strain evidence="8 9">CECT 7731</strain>
    </source>
</reference>
<dbReference type="GO" id="GO:0030975">
    <property type="term" value="F:thiamine binding"/>
    <property type="evidence" value="ECO:0007669"/>
    <property type="project" value="InterPro"/>
</dbReference>
<protein>
    <recommendedName>
        <fullName evidence="3">Thiamine-binding periplasmic protein</fullName>
    </recommendedName>
</protein>
<dbReference type="Gene3D" id="3.40.190.10">
    <property type="entry name" value="Periplasmic binding protein-like II"/>
    <property type="match status" value="2"/>
</dbReference>
<evidence type="ECO:0000313" key="8">
    <source>
        <dbReference type="EMBL" id="RCX08869.1"/>
    </source>
</evidence>
<dbReference type="InterPro" id="IPR006059">
    <property type="entry name" value="SBP"/>
</dbReference>
<keyword evidence="5 7" id="KW-0732">Signal</keyword>
<dbReference type="GO" id="GO:0055085">
    <property type="term" value="P:transmembrane transport"/>
    <property type="evidence" value="ECO:0007669"/>
    <property type="project" value="InterPro"/>
</dbReference>
<dbReference type="GO" id="GO:0030976">
    <property type="term" value="F:thiamine pyrophosphate binding"/>
    <property type="evidence" value="ECO:0007669"/>
    <property type="project" value="TreeGrafter"/>
</dbReference>
<dbReference type="PANTHER" id="PTHR30006:SF3">
    <property type="entry name" value="THIAMINE-BINDING PERIPLASMIC PROTEIN"/>
    <property type="match status" value="1"/>
</dbReference>
<gene>
    <name evidence="8" type="ORF">DFP77_101187</name>
</gene>
<evidence type="ECO:0000256" key="7">
    <source>
        <dbReference type="SAM" id="SignalP"/>
    </source>
</evidence>
<dbReference type="PROSITE" id="PS01037">
    <property type="entry name" value="SBP_BACTERIAL_1"/>
    <property type="match status" value="1"/>
</dbReference>
<evidence type="ECO:0000256" key="3">
    <source>
        <dbReference type="ARBA" id="ARBA00019815"/>
    </source>
</evidence>
<comment type="similarity">
    <text evidence="2">Belongs to the bacterial solute-binding protein 1 family.</text>
</comment>
<dbReference type="CDD" id="cd13545">
    <property type="entry name" value="PBP2_TbpA"/>
    <property type="match status" value="1"/>
</dbReference>
<feature type="signal peptide" evidence="7">
    <location>
        <begin position="1"/>
        <end position="27"/>
    </location>
</feature>
<evidence type="ECO:0000256" key="6">
    <source>
        <dbReference type="ARBA" id="ARBA00022764"/>
    </source>
</evidence>
<dbReference type="InterPro" id="IPR006061">
    <property type="entry name" value="SBP_1_CS"/>
</dbReference>
<comment type="caution">
    <text evidence="8">The sequence shown here is derived from an EMBL/GenBank/DDBJ whole genome shotgun (WGS) entry which is preliminary data.</text>
</comment>
<feature type="chain" id="PRO_5016911053" description="Thiamine-binding periplasmic protein" evidence="7">
    <location>
        <begin position="28"/>
        <end position="337"/>
    </location>
</feature>
<evidence type="ECO:0000256" key="1">
    <source>
        <dbReference type="ARBA" id="ARBA00004418"/>
    </source>
</evidence>
<evidence type="ECO:0000313" key="9">
    <source>
        <dbReference type="Proteomes" id="UP000253506"/>
    </source>
</evidence>
<keyword evidence="4" id="KW-0813">Transport</keyword>
<dbReference type="NCBIfam" id="TIGR01276">
    <property type="entry name" value="thiB"/>
    <property type="match status" value="1"/>
</dbReference>
<sequence length="337" mass="36593">MKPFSLSSLFSTTAISLSMVIAPVSLAADTLNVYTYDSFASDWGPGPKIKANFEKECACEVNFVALDSSVGILSRVQLEGKSSQADVLLGLDLNLMEAAKQTGLLVNHAVDTSAVTITGGWSDKTFVPFDQGHFAFVYNSETLSNPPSSLKDVVDNQDLRVIYQDPRTSTPGLGLLLWMKSVYGNDAADAWERLASHTVTVTKGWSDAYGLFLKGEADVVLSYTTSPAYHIVAEGENKYKAAAASEGLYPQIEVAAMMKDAPHPDLAKHFMQFILQPGFQSTVATGNWMLPVVKLDEKLPSAFDSALKPAKNLVLPATEVAQNRKAWVDEWLDATTR</sequence>
<dbReference type="SUPFAM" id="SSF53850">
    <property type="entry name" value="Periplasmic binding protein-like II"/>
    <property type="match status" value="1"/>
</dbReference>
<dbReference type="RefSeq" id="WP_239543976.1">
    <property type="nucleotide sequence ID" value="NZ_CP070273.1"/>
</dbReference>
<accession>A0A369AHN2</accession>
<evidence type="ECO:0000256" key="2">
    <source>
        <dbReference type="ARBA" id="ARBA00008520"/>
    </source>
</evidence>
<dbReference type="EMBL" id="QPJQ01000001">
    <property type="protein sequence ID" value="RCX08869.1"/>
    <property type="molecule type" value="Genomic_DNA"/>
</dbReference>
<dbReference type="PANTHER" id="PTHR30006">
    <property type="entry name" value="THIAMINE-BINDING PERIPLASMIC PROTEIN-RELATED"/>
    <property type="match status" value="1"/>
</dbReference>
<comment type="subcellular location">
    <subcellularLocation>
        <location evidence="1">Periplasm</location>
    </subcellularLocation>
</comment>
<dbReference type="InterPro" id="IPR005948">
    <property type="entry name" value="ThiB-like"/>
</dbReference>
<dbReference type="GO" id="GO:0015888">
    <property type="term" value="P:thiamine transport"/>
    <property type="evidence" value="ECO:0007669"/>
    <property type="project" value="InterPro"/>
</dbReference>
<dbReference type="Proteomes" id="UP000253506">
    <property type="component" value="Unassembled WGS sequence"/>
</dbReference>
<evidence type="ECO:0000256" key="4">
    <source>
        <dbReference type="ARBA" id="ARBA00022448"/>
    </source>
</evidence>
<dbReference type="Pfam" id="PF01547">
    <property type="entry name" value="SBP_bac_1"/>
    <property type="match status" value="1"/>
</dbReference>
<dbReference type="NCBIfam" id="TIGR01254">
    <property type="entry name" value="sfuA"/>
    <property type="match status" value="1"/>
</dbReference>